<accession>A0AA36GZ41</accession>
<name>A0AA36GZ41_CYLNA</name>
<reference evidence="1" key="1">
    <citation type="submission" date="2023-07" db="EMBL/GenBank/DDBJ databases">
        <authorList>
            <consortium name="CYATHOMIX"/>
        </authorList>
    </citation>
    <scope>NUCLEOTIDE SEQUENCE</scope>
    <source>
        <strain evidence="1">N/A</strain>
    </source>
</reference>
<comment type="caution">
    <text evidence="1">The sequence shown here is derived from an EMBL/GenBank/DDBJ whole genome shotgun (WGS) entry which is preliminary data.</text>
</comment>
<dbReference type="Proteomes" id="UP001176961">
    <property type="component" value="Unassembled WGS sequence"/>
</dbReference>
<keyword evidence="2" id="KW-1185">Reference proteome</keyword>
<evidence type="ECO:0000313" key="2">
    <source>
        <dbReference type="Proteomes" id="UP001176961"/>
    </source>
</evidence>
<dbReference type="AlphaFoldDB" id="A0AA36GZ41"/>
<evidence type="ECO:0000313" key="1">
    <source>
        <dbReference type="EMBL" id="CAJ0601003.1"/>
    </source>
</evidence>
<gene>
    <name evidence="1" type="ORF">CYNAS_LOCUS12986</name>
</gene>
<dbReference type="EMBL" id="CATQJL010000305">
    <property type="protein sequence ID" value="CAJ0601003.1"/>
    <property type="molecule type" value="Genomic_DNA"/>
</dbReference>
<sequence length="68" mass="7397">MLRTVLVLDLTNATDLLPSSCRALHINSASSTCSLLAIPSPNVVYAESKMYLCTSQKVIILIIYILIS</sequence>
<proteinExistence type="predicted"/>
<organism evidence="1 2">
    <name type="scientific">Cylicocyclus nassatus</name>
    <name type="common">Nematode worm</name>
    <dbReference type="NCBI Taxonomy" id="53992"/>
    <lineage>
        <taxon>Eukaryota</taxon>
        <taxon>Metazoa</taxon>
        <taxon>Ecdysozoa</taxon>
        <taxon>Nematoda</taxon>
        <taxon>Chromadorea</taxon>
        <taxon>Rhabditida</taxon>
        <taxon>Rhabditina</taxon>
        <taxon>Rhabditomorpha</taxon>
        <taxon>Strongyloidea</taxon>
        <taxon>Strongylidae</taxon>
        <taxon>Cylicocyclus</taxon>
    </lineage>
</organism>
<protein>
    <submittedName>
        <fullName evidence="1">Uncharacterized protein</fullName>
    </submittedName>
</protein>